<keyword evidence="2" id="KW-1185">Reference proteome</keyword>
<proteinExistence type="predicted"/>
<dbReference type="EMBL" id="CM037619">
    <property type="protein sequence ID" value="KAH8007552.1"/>
    <property type="molecule type" value="Genomic_DNA"/>
</dbReference>
<protein>
    <submittedName>
        <fullName evidence="1">Uncharacterized protein</fullName>
    </submittedName>
</protein>
<dbReference type="Proteomes" id="UP000827872">
    <property type="component" value="Linkage Group LG06"/>
</dbReference>
<organism evidence="1 2">
    <name type="scientific">Sphaerodactylus townsendi</name>
    <dbReference type="NCBI Taxonomy" id="933632"/>
    <lineage>
        <taxon>Eukaryota</taxon>
        <taxon>Metazoa</taxon>
        <taxon>Chordata</taxon>
        <taxon>Craniata</taxon>
        <taxon>Vertebrata</taxon>
        <taxon>Euteleostomi</taxon>
        <taxon>Lepidosauria</taxon>
        <taxon>Squamata</taxon>
        <taxon>Bifurcata</taxon>
        <taxon>Gekkota</taxon>
        <taxon>Sphaerodactylidae</taxon>
        <taxon>Sphaerodactylus</taxon>
    </lineage>
</organism>
<accession>A0ACB8FQA2</accession>
<name>A0ACB8FQA2_9SAUR</name>
<evidence type="ECO:0000313" key="2">
    <source>
        <dbReference type="Proteomes" id="UP000827872"/>
    </source>
</evidence>
<evidence type="ECO:0000313" key="1">
    <source>
        <dbReference type="EMBL" id="KAH8007552.1"/>
    </source>
</evidence>
<reference evidence="1" key="1">
    <citation type="submission" date="2021-08" db="EMBL/GenBank/DDBJ databases">
        <title>The first chromosome-level gecko genome reveals the dynamic sex chromosomes of Neotropical dwarf geckos (Sphaerodactylidae: Sphaerodactylus).</title>
        <authorList>
            <person name="Pinto B.J."/>
            <person name="Keating S.E."/>
            <person name="Gamble T."/>
        </authorList>
    </citation>
    <scope>NUCLEOTIDE SEQUENCE</scope>
    <source>
        <strain evidence="1">TG3544</strain>
    </source>
</reference>
<comment type="caution">
    <text evidence="1">The sequence shown here is derived from an EMBL/GenBank/DDBJ whole genome shotgun (WGS) entry which is preliminary data.</text>
</comment>
<sequence>MATMSLKRPLSEDDETSADENKRPRFSEDPLKGRQSPDPITVEAELEVPGKPAVKDSKNETNAMEERTNQGKEEEGEEEELEMSDEEGDPESFADMMKHGLTELDVGITKFVSSHKGFSGILKERYSDFVVNEIGKDGRVVHLDDFSVPVVDEDPPEEIFAVLSAEEKQQLEDLQLFKNKEASVAIEVIEDTKEKRTVIHQAVKSLFPGLETKTEDRDGKKYIVAYHAAGKKALAKVRTSTDPRKHSWPKSRGSYCHFVLYKENKDTMDAINVLSKFLRVKPNIFSYMGTKDKRAITVQEIAVLRITAQRLAHLNKCLMNFKLGNFSYKNHPLKLGELQGNHFTVVLRNITGTEDQVQQAMLSLREIGFINYYGMQRFGTTAVPTYQVGRAILQNNWNEVMDLILKPRPGAEKGYLVKCREEWAKTKDPAAALKKLPVKRCVEGQLLRGLSKYGLKNIISAFGIIPRNNRLMYIHSYQSYVWNNMVSKRIEEYGLRAVPGDLVLKGGSAVYIEEADIDSYTIHDVVMPLPGFDVIYPKHKIGEAYREILTADNLDINNMKHKIRDYSLSGAYRKIIIRPQNVNWEVVAYDDPKIPLFNTDLDKLEGKPPAFIAMEGKYKALKIEFSLPPSTYATMAIREVLKMDTSIKNQTQLNTVCVADDTKMEAVNSGKEKTPRDPETCDIPFYISEFVEKEVGNDYDSLSRLGTLIEKLSENKLKLEEQVLTVSSEVPKRIQKALQNAENSKKSLSQFLKEERVLHDSITSHLLMSKSWMENLGVLINQIKEVERHLAYLKWISQIEELSDNIQQYLMTNNVPEAATTLASMAELDIKLQESSCSHLLTFIRSTVQFWHKILKDKLSSDFEETLAHLHWPFIGPAQSQPFGLATSPASAQEAYDNLETLFSQLMKLQTSDELLTKPKQLPEKYTLPPSPPIVLPMQIMLAPLQKRFKYHFSGNRQTNVLSKPEWYLTQVLMWIGNHAKFLDDKIQPVLDKAGFPVNARLEFSRALVMLILEKLAADIPCLLYDDNLFCHLVDEVLLFERELHTVHGYLSSFPSCMHILSEEACFQRWLTVERKFALQKMDSMLSSEAAWISQYKDITDVDEMKVPDCAETFMTLLLVITDRYKNLPTAARKLQFLELQKDLVDDFRIRLTQVMKEESRAPLAFRYCAILNAVNYIATILADWADNVFFLQLQQAALEVCADSSALSKLQLGQLASMETSVFDDMINLLERLKHDMLTRQEDHVFREVKDAAKIYKKERWLSLPSQSEQAVMSLSSSACPLLLTLRDRLLQLEQQLCYSLFKGFWQMLAEKVDLFIYQEIILANHFNEGGAAQLQFDMTRNLFPLFSHYCKRPENYFKHIKEACIVLNLTVGSALLLKDVLQSAAENRLGNVLNSNQPTAVAALNELGIYKLAQQDVEILLNLRTSWPNTGK</sequence>
<gene>
    <name evidence="1" type="ORF">K3G42_023890</name>
</gene>